<dbReference type="InterPro" id="IPR001611">
    <property type="entry name" value="Leu-rich_rpt"/>
</dbReference>
<proteinExistence type="inferred from homology"/>
<feature type="region of interest" description="Disordered" evidence="7">
    <location>
        <begin position="195"/>
        <end position="229"/>
    </location>
</feature>
<dbReference type="InterPro" id="IPR032675">
    <property type="entry name" value="LRR_dom_sf"/>
</dbReference>
<evidence type="ECO:0000256" key="6">
    <source>
        <dbReference type="ARBA" id="ARBA00024196"/>
    </source>
</evidence>
<dbReference type="PANTHER" id="PTHR10552">
    <property type="entry name" value="U2 SMALL NUCLEAR RIBONUCLEOPROTEIN A"/>
    <property type="match status" value="1"/>
</dbReference>
<comment type="similarity">
    <text evidence="6">Belongs to the U2 small nuclear ribonucleoprotein A family.</text>
</comment>
<feature type="compositionally biased region" description="Polar residues" evidence="7">
    <location>
        <begin position="306"/>
        <end position="317"/>
    </location>
</feature>
<evidence type="ECO:0000313" key="8">
    <source>
        <dbReference type="EMBL" id="KAF5832091.1"/>
    </source>
</evidence>
<evidence type="ECO:0000256" key="1">
    <source>
        <dbReference type="ARBA" id="ARBA00004123"/>
    </source>
</evidence>
<dbReference type="Pfam" id="PF14580">
    <property type="entry name" value="LRR_9"/>
    <property type="match status" value="1"/>
</dbReference>
<gene>
    <name evidence="8" type="ORF">DUNSADRAFT_12165</name>
</gene>
<feature type="compositionally biased region" description="Low complexity" evidence="7">
    <location>
        <begin position="197"/>
        <end position="220"/>
    </location>
</feature>
<evidence type="ECO:0000256" key="7">
    <source>
        <dbReference type="SAM" id="MobiDB-lite"/>
    </source>
</evidence>
<dbReference type="InterPro" id="IPR044640">
    <property type="entry name" value="RU2A"/>
</dbReference>
<dbReference type="Proteomes" id="UP000815325">
    <property type="component" value="Unassembled WGS sequence"/>
</dbReference>
<evidence type="ECO:0000256" key="2">
    <source>
        <dbReference type="ARBA" id="ARBA00004430"/>
    </source>
</evidence>
<comment type="caution">
    <text evidence="8">The sequence shown here is derived from an EMBL/GenBank/DDBJ whole genome shotgun (WGS) entry which is preliminary data.</text>
</comment>
<feature type="compositionally biased region" description="Low complexity" evidence="7">
    <location>
        <begin position="295"/>
        <end position="304"/>
    </location>
</feature>
<dbReference type="PROSITE" id="PS51450">
    <property type="entry name" value="LRR"/>
    <property type="match status" value="1"/>
</dbReference>
<accession>A0ABQ7GBW1</accession>
<dbReference type="SUPFAM" id="SSF52058">
    <property type="entry name" value="L domain-like"/>
    <property type="match status" value="1"/>
</dbReference>
<evidence type="ECO:0000256" key="4">
    <source>
        <dbReference type="ARBA" id="ARBA00022737"/>
    </source>
</evidence>
<dbReference type="Gene3D" id="3.80.10.10">
    <property type="entry name" value="Ribonuclease Inhibitor"/>
    <property type="match status" value="1"/>
</dbReference>
<keyword evidence="9" id="KW-1185">Reference proteome</keyword>
<name>A0ABQ7GBW1_DUNSA</name>
<keyword evidence="4" id="KW-0677">Repeat</keyword>
<dbReference type="EMBL" id="MU069898">
    <property type="protein sequence ID" value="KAF5832091.1"/>
    <property type="molecule type" value="Genomic_DNA"/>
</dbReference>
<keyword evidence="3" id="KW-0433">Leucine-rich repeat</keyword>
<organism evidence="8 9">
    <name type="scientific">Dunaliella salina</name>
    <name type="common">Green alga</name>
    <name type="synonym">Protococcus salinus</name>
    <dbReference type="NCBI Taxonomy" id="3046"/>
    <lineage>
        <taxon>Eukaryota</taxon>
        <taxon>Viridiplantae</taxon>
        <taxon>Chlorophyta</taxon>
        <taxon>core chlorophytes</taxon>
        <taxon>Chlorophyceae</taxon>
        <taxon>CS clade</taxon>
        <taxon>Chlamydomonadales</taxon>
        <taxon>Dunaliellaceae</taxon>
        <taxon>Dunaliella</taxon>
    </lineage>
</organism>
<keyword evidence="5" id="KW-0539">Nucleus</keyword>
<evidence type="ECO:0000256" key="5">
    <source>
        <dbReference type="ARBA" id="ARBA00023242"/>
    </source>
</evidence>
<evidence type="ECO:0000313" key="9">
    <source>
        <dbReference type="Proteomes" id="UP000815325"/>
    </source>
</evidence>
<protein>
    <submittedName>
        <fullName evidence="8">Leucine-rich repeat-domain-containing protein</fullName>
    </submittedName>
</protein>
<sequence>MDRSAGALGPRLAGRLTAELILRSPQYMSTLHLYELELRGNKIAAIENLGVTENQFDSIDLTDNAIVKLDGFPKLPRLKQLLLNNNRIARIAKGCSEAIPNLETLVLTNNRLCNLQDLEPLGSFSKLTLLSLVGNPVQAKPNYRLYLISICKSLKILDFKKVKQQERIEAKKMFATAEEAVAHGAKTFEPTEDLEAAKAQAGQAATAQQQQQQQQAQTAAPTKPKGPSPEQLLAIKAAIANAATMEEIRALEESLSQPGHLPSEVSIAEQPAGQQTGGGDQQMEEAGGKERGSEQPQQQQQPQQGIVDSQPENMAVG</sequence>
<dbReference type="PANTHER" id="PTHR10552:SF6">
    <property type="entry name" value="U2 SMALL NUCLEAR RIBONUCLEOPROTEIN A"/>
    <property type="match status" value="1"/>
</dbReference>
<feature type="region of interest" description="Disordered" evidence="7">
    <location>
        <begin position="252"/>
        <end position="317"/>
    </location>
</feature>
<evidence type="ECO:0000256" key="3">
    <source>
        <dbReference type="ARBA" id="ARBA00022614"/>
    </source>
</evidence>
<reference evidence="8" key="1">
    <citation type="submission" date="2017-08" db="EMBL/GenBank/DDBJ databases">
        <authorList>
            <person name="Polle J.E."/>
            <person name="Barry K."/>
            <person name="Cushman J."/>
            <person name="Schmutz J."/>
            <person name="Tran D."/>
            <person name="Hathwaick L.T."/>
            <person name="Yim W.C."/>
            <person name="Jenkins J."/>
            <person name="Mckie-Krisberg Z.M."/>
            <person name="Prochnik S."/>
            <person name="Lindquist E."/>
            <person name="Dockter R.B."/>
            <person name="Adam C."/>
            <person name="Molina H."/>
            <person name="Bunkerborg J."/>
            <person name="Jin E."/>
            <person name="Buchheim M."/>
            <person name="Magnuson J."/>
        </authorList>
    </citation>
    <scope>NUCLEOTIDE SEQUENCE</scope>
    <source>
        <strain evidence="8">CCAP 19/18</strain>
    </source>
</reference>
<comment type="subcellular location">
    <subcellularLocation>
        <location evidence="2">Cytoplasm</location>
        <location evidence="2">Cytoskeleton</location>
        <location evidence="2">Cilium axoneme</location>
    </subcellularLocation>
    <subcellularLocation>
        <location evidence="1">Nucleus</location>
    </subcellularLocation>
</comment>